<accession>A0ACB8T188</accession>
<proteinExistence type="predicted"/>
<dbReference type="Proteomes" id="UP000814140">
    <property type="component" value="Unassembled WGS sequence"/>
</dbReference>
<comment type="caution">
    <text evidence="1">The sequence shown here is derived from an EMBL/GenBank/DDBJ whole genome shotgun (WGS) entry which is preliminary data.</text>
</comment>
<gene>
    <name evidence="1" type="ORF">BV25DRAFT_1838744</name>
</gene>
<reference evidence="1" key="2">
    <citation type="journal article" date="2022" name="New Phytol.">
        <title>Evolutionary transition to the ectomycorrhizal habit in the genomes of a hyperdiverse lineage of mushroom-forming fungi.</title>
        <authorList>
            <person name="Looney B."/>
            <person name="Miyauchi S."/>
            <person name="Morin E."/>
            <person name="Drula E."/>
            <person name="Courty P.E."/>
            <person name="Kohler A."/>
            <person name="Kuo A."/>
            <person name="LaButti K."/>
            <person name="Pangilinan J."/>
            <person name="Lipzen A."/>
            <person name="Riley R."/>
            <person name="Andreopoulos W."/>
            <person name="He G."/>
            <person name="Johnson J."/>
            <person name="Nolan M."/>
            <person name="Tritt A."/>
            <person name="Barry K.W."/>
            <person name="Grigoriev I.V."/>
            <person name="Nagy L.G."/>
            <person name="Hibbett D."/>
            <person name="Henrissat B."/>
            <person name="Matheny P.B."/>
            <person name="Labbe J."/>
            <person name="Martin F.M."/>
        </authorList>
    </citation>
    <scope>NUCLEOTIDE SEQUENCE</scope>
    <source>
        <strain evidence="1">HHB10654</strain>
    </source>
</reference>
<sequence>MGESCPVAVEDKKIRSEKTARAKSDDVEGEFQQPKRQLLLDYGSRDGRGVDSTGTTDVSSKAEGLESRMIGYNRVRRQEENYEGKRIGGEEMKTRQRLGQGVQKFKSSGPHKAGTAGTGVPKPGSAALRAASSAWAHGPSPFRNQHLGWKDMMTSGSDGLPTSIGIALLDGYVPADCLTAAKGCFRESKLDDMNVMIDIKAPLLYCLLAWTSHWLFNRPRVGAANPDSAGHPCLCRRWSTDEAVHLDGRTPWNIPRKSTEEDERTQFVVPIRYSTTVGVYETNAPQHVAGCHVGAYAHIGYLCGCSGTLECITVLLIASEARRPEISCEIHERSAKNEAVEVPRSHYHPESASTF</sequence>
<organism evidence="1 2">
    <name type="scientific">Artomyces pyxidatus</name>
    <dbReference type="NCBI Taxonomy" id="48021"/>
    <lineage>
        <taxon>Eukaryota</taxon>
        <taxon>Fungi</taxon>
        <taxon>Dikarya</taxon>
        <taxon>Basidiomycota</taxon>
        <taxon>Agaricomycotina</taxon>
        <taxon>Agaricomycetes</taxon>
        <taxon>Russulales</taxon>
        <taxon>Auriscalpiaceae</taxon>
        <taxon>Artomyces</taxon>
    </lineage>
</organism>
<name>A0ACB8T188_9AGAM</name>
<evidence type="ECO:0000313" key="2">
    <source>
        <dbReference type="Proteomes" id="UP000814140"/>
    </source>
</evidence>
<dbReference type="EMBL" id="MU277210">
    <property type="protein sequence ID" value="KAI0061905.1"/>
    <property type="molecule type" value="Genomic_DNA"/>
</dbReference>
<reference evidence="1" key="1">
    <citation type="submission" date="2021-03" db="EMBL/GenBank/DDBJ databases">
        <authorList>
            <consortium name="DOE Joint Genome Institute"/>
            <person name="Ahrendt S."/>
            <person name="Looney B.P."/>
            <person name="Miyauchi S."/>
            <person name="Morin E."/>
            <person name="Drula E."/>
            <person name="Courty P.E."/>
            <person name="Chicoki N."/>
            <person name="Fauchery L."/>
            <person name="Kohler A."/>
            <person name="Kuo A."/>
            <person name="Labutti K."/>
            <person name="Pangilinan J."/>
            <person name="Lipzen A."/>
            <person name="Riley R."/>
            <person name="Andreopoulos W."/>
            <person name="He G."/>
            <person name="Johnson J."/>
            <person name="Barry K.W."/>
            <person name="Grigoriev I.V."/>
            <person name="Nagy L."/>
            <person name="Hibbett D."/>
            <person name="Henrissat B."/>
            <person name="Matheny P.B."/>
            <person name="Labbe J."/>
            <person name="Martin F."/>
        </authorList>
    </citation>
    <scope>NUCLEOTIDE SEQUENCE</scope>
    <source>
        <strain evidence="1">HHB10654</strain>
    </source>
</reference>
<evidence type="ECO:0000313" key="1">
    <source>
        <dbReference type="EMBL" id="KAI0061905.1"/>
    </source>
</evidence>
<keyword evidence="2" id="KW-1185">Reference proteome</keyword>
<protein>
    <submittedName>
        <fullName evidence="1">Uncharacterized protein</fullName>
    </submittedName>
</protein>